<dbReference type="RefSeq" id="WP_003370089.1">
    <property type="nucleotide sequence ID" value="NZ_JACBBA010000002.1"/>
</dbReference>
<organism evidence="1 2">
    <name type="scientific">Clostridium botulinum</name>
    <dbReference type="NCBI Taxonomy" id="1491"/>
    <lineage>
        <taxon>Bacteria</taxon>
        <taxon>Bacillati</taxon>
        <taxon>Bacillota</taxon>
        <taxon>Clostridia</taxon>
        <taxon>Eubacteriales</taxon>
        <taxon>Clostridiaceae</taxon>
        <taxon>Clostridium</taxon>
    </lineage>
</organism>
<comment type="caution">
    <text evidence="1">The sequence shown here is derived from an EMBL/GenBank/DDBJ whole genome shotgun (WGS) entry which is preliminary data.</text>
</comment>
<proteinExistence type="predicted"/>
<accession>A0A6B4PCA5</accession>
<dbReference type="AlphaFoldDB" id="A0A6B4PCA5"/>
<sequence>MIKLNNIGTMKKGNLWIDEPSDIVYESNKILEIEMIKDNWKKWEDISLAIELFLKNRHASNYVLLGFNYKYEHIGKLKVKVKSSIYDGTIVENTLVSKRDEVHAGIPQEYAEQILEVANEYLSNIGCSEGTITFDIGAHGYIGSSKAIFGIATEILLKLLNEDNKSNIENLESVIFKQLNTKI</sequence>
<gene>
    <name evidence="1" type="ORF">FDG31_14925</name>
</gene>
<name>A0A6B4PCA5_CLOBO</name>
<dbReference type="EMBL" id="SXFB01000015">
    <property type="protein sequence ID" value="NFV27431.1"/>
    <property type="molecule type" value="Genomic_DNA"/>
</dbReference>
<reference evidence="1 2" key="1">
    <citation type="submission" date="2019-04" db="EMBL/GenBank/DDBJ databases">
        <title>Genome sequencing of Clostridium botulinum Groups I-IV and Clostridium butyricum.</title>
        <authorList>
            <person name="Brunt J."/>
            <person name="Van Vliet A.H.M."/>
            <person name="Stringer S.C."/>
            <person name="Carter A.T."/>
            <person name="Peck M.W."/>
        </authorList>
    </citation>
    <scope>NUCLEOTIDE SEQUENCE [LARGE SCALE GENOMIC DNA]</scope>
    <source>
        <strain evidence="1 2">BL81</strain>
    </source>
</reference>
<protein>
    <submittedName>
        <fullName evidence="1">Uncharacterized protein</fullName>
    </submittedName>
</protein>
<dbReference type="Proteomes" id="UP000486903">
    <property type="component" value="Unassembled WGS sequence"/>
</dbReference>
<evidence type="ECO:0000313" key="2">
    <source>
        <dbReference type="Proteomes" id="UP000486903"/>
    </source>
</evidence>
<evidence type="ECO:0000313" key="1">
    <source>
        <dbReference type="EMBL" id="NFV27431.1"/>
    </source>
</evidence>